<gene>
    <name evidence="4" type="ORF">B9T39_06330</name>
</gene>
<dbReference type="Pfam" id="PF04397">
    <property type="entry name" value="LytTR"/>
    <property type="match status" value="1"/>
</dbReference>
<dbReference type="Gene3D" id="3.40.50.2300">
    <property type="match status" value="1"/>
</dbReference>
<dbReference type="PROSITE" id="PS50930">
    <property type="entry name" value="HTH_LYTTR"/>
    <property type="match status" value="1"/>
</dbReference>
<keyword evidence="1" id="KW-0597">Phosphoprotein</keyword>
<proteinExistence type="predicted"/>
<evidence type="ECO:0000259" key="2">
    <source>
        <dbReference type="PROSITE" id="PS50110"/>
    </source>
</evidence>
<name>A0A1Y2SZQ6_9BIFI</name>
<protein>
    <recommendedName>
        <fullName evidence="6">DNA-binding response regulator</fullName>
    </recommendedName>
</protein>
<evidence type="ECO:0000259" key="3">
    <source>
        <dbReference type="PROSITE" id="PS50930"/>
    </source>
</evidence>
<dbReference type="InterPro" id="IPR011006">
    <property type="entry name" value="CheY-like_superfamily"/>
</dbReference>
<dbReference type="GO" id="GO:0003677">
    <property type="term" value="F:DNA binding"/>
    <property type="evidence" value="ECO:0007669"/>
    <property type="project" value="InterPro"/>
</dbReference>
<sequence length="260" mass="28942">MDTRTPADIREEGRAMRVAVIDDVPQEADATRALVERAAGAASDLSAHADAETADITLFSSGSEFLDTYPRGHGFDVIFLDIEMPGLDGMETARKIREYDTNVIIIFTTRMAQYAVAGYAVDAISYLVKPIAQPEFALAWRKVQRILSSRTSLQVPIESTTGTIFLNSDDILYVDVLSHMLYYHTTRGTYTAWKSLTAAAEELKDYDFAVISRYVMVNIAHVTKIDTSTGDIDVEGEIFRVSRSKKKDVAQRLLDFHARG</sequence>
<evidence type="ECO:0000313" key="5">
    <source>
        <dbReference type="Proteomes" id="UP000243540"/>
    </source>
</evidence>
<evidence type="ECO:0000313" key="4">
    <source>
        <dbReference type="EMBL" id="OTA28594.1"/>
    </source>
</evidence>
<dbReference type="SUPFAM" id="SSF52172">
    <property type="entry name" value="CheY-like"/>
    <property type="match status" value="1"/>
</dbReference>
<evidence type="ECO:0008006" key="6">
    <source>
        <dbReference type="Google" id="ProtNLM"/>
    </source>
</evidence>
<feature type="domain" description="HTH LytTR-type" evidence="3">
    <location>
        <begin position="155"/>
        <end position="255"/>
    </location>
</feature>
<dbReference type="STRING" id="1160091.B9T39_06330"/>
<feature type="modified residue" description="4-aspartylphosphate" evidence="1">
    <location>
        <position position="81"/>
    </location>
</feature>
<dbReference type="Gene3D" id="2.40.50.1020">
    <property type="entry name" value="LytTr DNA-binding domain"/>
    <property type="match status" value="1"/>
</dbReference>
<dbReference type="SMART" id="SM00850">
    <property type="entry name" value="LytTR"/>
    <property type="match status" value="1"/>
</dbReference>
<reference evidence="4 5" key="1">
    <citation type="submission" date="2017-04" db="EMBL/GenBank/DDBJ databases">
        <title>Draft genome sequences of Alloscardovia macacae UMA81211 and UMA81212 isolated from the feces of a rhesus macaque (Macaca mulatta).</title>
        <authorList>
            <person name="Albert K."/>
            <person name="Sela D.A."/>
        </authorList>
    </citation>
    <scope>NUCLEOTIDE SEQUENCE [LARGE SCALE GENOMIC DNA]</scope>
    <source>
        <strain evidence="4 5">UMA81212</strain>
    </source>
</reference>
<evidence type="ECO:0000256" key="1">
    <source>
        <dbReference type="PROSITE-ProRule" id="PRU00169"/>
    </source>
</evidence>
<dbReference type="PROSITE" id="PS50110">
    <property type="entry name" value="RESPONSE_REGULATORY"/>
    <property type="match status" value="1"/>
</dbReference>
<dbReference type="SMART" id="SM00448">
    <property type="entry name" value="REC"/>
    <property type="match status" value="1"/>
</dbReference>
<accession>A0A1Y2SZQ6</accession>
<organism evidence="4 5">
    <name type="scientific">Alloscardovia macacae</name>
    <dbReference type="NCBI Taxonomy" id="1160091"/>
    <lineage>
        <taxon>Bacteria</taxon>
        <taxon>Bacillati</taxon>
        <taxon>Actinomycetota</taxon>
        <taxon>Actinomycetes</taxon>
        <taxon>Bifidobacteriales</taxon>
        <taxon>Bifidobacteriaceae</taxon>
        <taxon>Alloscardovia</taxon>
    </lineage>
</organism>
<dbReference type="OrthoDB" id="236568at2"/>
<dbReference type="GO" id="GO:0000156">
    <property type="term" value="F:phosphorelay response regulator activity"/>
    <property type="evidence" value="ECO:0007669"/>
    <property type="project" value="InterPro"/>
</dbReference>
<dbReference type="AlphaFoldDB" id="A0A1Y2SZQ6"/>
<dbReference type="InterPro" id="IPR001789">
    <property type="entry name" value="Sig_transdc_resp-reg_receiver"/>
</dbReference>
<dbReference type="InterPro" id="IPR007492">
    <property type="entry name" value="LytTR_DNA-bd_dom"/>
</dbReference>
<comment type="caution">
    <text evidence="4">The sequence shown here is derived from an EMBL/GenBank/DDBJ whole genome shotgun (WGS) entry which is preliminary data.</text>
</comment>
<dbReference type="InterPro" id="IPR046947">
    <property type="entry name" value="LytR-like"/>
</dbReference>
<dbReference type="PANTHER" id="PTHR37299">
    <property type="entry name" value="TRANSCRIPTIONAL REGULATOR-RELATED"/>
    <property type="match status" value="1"/>
</dbReference>
<feature type="domain" description="Response regulatory" evidence="2">
    <location>
        <begin position="17"/>
        <end position="144"/>
    </location>
</feature>
<dbReference type="Pfam" id="PF00072">
    <property type="entry name" value="Response_reg"/>
    <property type="match status" value="1"/>
</dbReference>
<dbReference type="EMBL" id="NEKC01000014">
    <property type="protein sequence ID" value="OTA28594.1"/>
    <property type="molecule type" value="Genomic_DNA"/>
</dbReference>
<dbReference type="Proteomes" id="UP000243540">
    <property type="component" value="Unassembled WGS sequence"/>
</dbReference>
<dbReference type="PANTHER" id="PTHR37299:SF1">
    <property type="entry name" value="STAGE 0 SPORULATION PROTEIN A HOMOLOG"/>
    <property type="match status" value="1"/>
</dbReference>